<dbReference type="EMBL" id="LAZR01048379">
    <property type="protein sequence ID" value="KKK92067.1"/>
    <property type="molecule type" value="Genomic_DNA"/>
</dbReference>
<organism evidence="1">
    <name type="scientific">marine sediment metagenome</name>
    <dbReference type="NCBI Taxonomy" id="412755"/>
    <lineage>
        <taxon>unclassified sequences</taxon>
        <taxon>metagenomes</taxon>
        <taxon>ecological metagenomes</taxon>
    </lineage>
</organism>
<dbReference type="AlphaFoldDB" id="A0A0F8ZE40"/>
<protein>
    <submittedName>
        <fullName evidence="1">Uncharacterized protein</fullName>
    </submittedName>
</protein>
<evidence type="ECO:0000313" key="1">
    <source>
        <dbReference type="EMBL" id="KKK92067.1"/>
    </source>
</evidence>
<accession>A0A0F8ZE40</accession>
<feature type="non-terminal residue" evidence="1">
    <location>
        <position position="28"/>
    </location>
</feature>
<reference evidence="1" key="1">
    <citation type="journal article" date="2015" name="Nature">
        <title>Complex archaea that bridge the gap between prokaryotes and eukaryotes.</title>
        <authorList>
            <person name="Spang A."/>
            <person name="Saw J.H."/>
            <person name="Jorgensen S.L."/>
            <person name="Zaremba-Niedzwiedzka K."/>
            <person name="Martijn J."/>
            <person name="Lind A.E."/>
            <person name="van Eijk R."/>
            <person name="Schleper C."/>
            <person name="Guy L."/>
            <person name="Ettema T.J."/>
        </authorList>
    </citation>
    <scope>NUCLEOTIDE SEQUENCE</scope>
</reference>
<name>A0A0F8ZE40_9ZZZZ</name>
<dbReference type="InterPro" id="IPR011933">
    <property type="entry name" value="Double_TM_dom"/>
</dbReference>
<dbReference type="NCBIfam" id="TIGR02226">
    <property type="entry name" value="two_anch"/>
    <property type="match status" value="1"/>
</dbReference>
<sequence>MILALNFTSPWLLLGLLAAAIPVVLHLL</sequence>
<gene>
    <name evidence="1" type="ORF">LCGC14_2706620</name>
</gene>
<proteinExistence type="predicted"/>
<comment type="caution">
    <text evidence="1">The sequence shown here is derived from an EMBL/GenBank/DDBJ whole genome shotgun (WGS) entry which is preliminary data.</text>
</comment>